<dbReference type="InterPro" id="IPR008928">
    <property type="entry name" value="6-hairpin_glycosidase_sf"/>
</dbReference>
<feature type="compositionally biased region" description="Basic and acidic residues" evidence="1">
    <location>
        <begin position="604"/>
        <end position="618"/>
    </location>
</feature>
<comment type="caution">
    <text evidence="3">The sequence shown here is derived from an EMBL/GenBank/DDBJ whole genome shotgun (WGS) entry which is preliminary data.</text>
</comment>
<evidence type="ECO:0008006" key="5">
    <source>
        <dbReference type="Google" id="ProtNLM"/>
    </source>
</evidence>
<dbReference type="SUPFAM" id="SSF48208">
    <property type="entry name" value="Six-hairpin glycosidases"/>
    <property type="match status" value="1"/>
</dbReference>
<proteinExistence type="predicted"/>
<evidence type="ECO:0000256" key="2">
    <source>
        <dbReference type="SAM" id="SignalP"/>
    </source>
</evidence>
<dbReference type="InterPro" id="IPR053169">
    <property type="entry name" value="MUG_Protein"/>
</dbReference>
<dbReference type="PANTHER" id="PTHR47791">
    <property type="entry name" value="MEIOTICALLY UP-REGULATED GENE 191 PROTEIN"/>
    <property type="match status" value="1"/>
</dbReference>
<keyword evidence="4" id="KW-1185">Reference proteome</keyword>
<dbReference type="InParanoid" id="A0A7C8MSA0"/>
<accession>A0A7C8MSA0</accession>
<evidence type="ECO:0000313" key="4">
    <source>
        <dbReference type="Proteomes" id="UP000481858"/>
    </source>
</evidence>
<feature type="compositionally biased region" description="Polar residues" evidence="1">
    <location>
        <begin position="542"/>
        <end position="551"/>
    </location>
</feature>
<dbReference type="Proteomes" id="UP000481858">
    <property type="component" value="Unassembled WGS sequence"/>
</dbReference>
<reference evidence="3 4" key="1">
    <citation type="submission" date="2019-12" db="EMBL/GenBank/DDBJ databases">
        <title>Draft genome sequence of the ascomycete Xylaria multiplex DSM 110363.</title>
        <authorList>
            <person name="Buettner E."/>
            <person name="Kellner H."/>
        </authorList>
    </citation>
    <scope>NUCLEOTIDE SEQUENCE [LARGE SCALE GENOMIC DNA]</scope>
    <source>
        <strain evidence="3 4">DSM 110363</strain>
    </source>
</reference>
<evidence type="ECO:0000256" key="1">
    <source>
        <dbReference type="SAM" id="MobiDB-lite"/>
    </source>
</evidence>
<dbReference type="Gene3D" id="1.50.10.20">
    <property type="match status" value="1"/>
</dbReference>
<organism evidence="3 4">
    <name type="scientific">Xylaria multiplex</name>
    <dbReference type="NCBI Taxonomy" id="323545"/>
    <lineage>
        <taxon>Eukaryota</taxon>
        <taxon>Fungi</taxon>
        <taxon>Dikarya</taxon>
        <taxon>Ascomycota</taxon>
        <taxon>Pezizomycotina</taxon>
        <taxon>Sordariomycetes</taxon>
        <taxon>Xylariomycetidae</taxon>
        <taxon>Xylariales</taxon>
        <taxon>Xylariaceae</taxon>
        <taxon>Xylaria</taxon>
    </lineage>
</organism>
<sequence>MAGAPRLFTAISRFLLSYILLAWTVTAFTLPDRCPVFFKPRRQCDPITPASFLPASVRFTSKTRSADTANKIVFADLLGALNVTQSEFFAPWLGTWPDAIDWTAAVLGTHISGATRSISEDLAFLGSDKYGVTNWRQISNLVDKYFTQIVAYYFGQDALTIRNEAYDDILWVVLGWLEAVQFISTHNDLHYVPDLSEVTPDATDGIFGGYAKIPNEPYHGTEWISSFSHRARIFWDFASYGWDTKLCNGGMIWNPRLLPYKNAITNELYIAASISMYFHFPGDDNQSPFYNRTDKFNPNDPDSKISSGPRDARYLKAAVEGYRWLRNSNMTNNQGLLVDGFHISGYLDESSNNTNCDARDEMVFSYNQGVILTGQRGLWDATGAPSYLLDGHHMIQNVIKATGYSLASNNPVDDISQIKPGVLPRWHGLGRLGIMEEYCDASGTCSQDGQTFKGIFFHHLTAFCTPLETPILEPELQVNKHAFESMKKSHAEACRSYGGWLEHNALAAMKARDASGRFGGWWTAGLLSDSWTGPWPTLQNDGINNTPNATDYRNYGVPNDTTWRSASPHEPTPAPRPDHSWHGQSPYRYGAKQTPLASMKRRREVNSKDPNDRGRGRTVETQSGGLALLRAYWKVARTS</sequence>
<feature type="region of interest" description="Disordered" evidence="1">
    <location>
        <begin position="542"/>
        <end position="622"/>
    </location>
</feature>
<dbReference type="Pfam" id="PF03663">
    <property type="entry name" value="Glyco_hydro_76"/>
    <property type="match status" value="1"/>
</dbReference>
<dbReference type="InterPro" id="IPR005198">
    <property type="entry name" value="Glyco_hydro_76"/>
</dbReference>
<evidence type="ECO:0000313" key="3">
    <source>
        <dbReference type="EMBL" id="KAF2967493.1"/>
    </source>
</evidence>
<dbReference type="OrthoDB" id="4104179at2759"/>
<dbReference type="GO" id="GO:0005975">
    <property type="term" value="P:carbohydrate metabolic process"/>
    <property type="evidence" value="ECO:0007669"/>
    <property type="project" value="InterPro"/>
</dbReference>
<dbReference type="AlphaFoldDB" id="A0A7C8MSA0"/>
<keyword evidence="2" id="KW-0732">Signal</keyword>
<gene>
    <name evidence="3" type="ORF">GQX73_g6122</name>
</gene>
<name>A0A7C8MSA0_9PEZI</name>
<dbReference type="EMBL" id="WUBL01000067">
    <property type="protein sequence ID" value="KAF2967493.1"/>
    <property type="molecule type" value="Genomic_DNA"/>
</dbReference>
<dbReference type="PANTHER" id="PTHR47791:SF2">
    <property type="entry name" value="ENDO MANNANASE, GH76 FAMILY (EUROFUNG)"/>
    <property type="match status" value="1"/>
</dbReference>
<feature type="signal peptide" evidence="2">
    <location>
        <begin position="1"/>
        <end position="27"/>
    </location>
</feature>
<protein>
    <recommendedName>
        <fullName evidence="5">Glycosyl hydrolase</fullName>
    </recommendedName>
</protein>
<feature type="chain" id="PRO_5028969371" description="Glycosyl hydrolase" evidence="2">
    <location>
        <begin position="28"/>
        <end position="639"/>
    </location>
</feature>